<dbReference type="InterPro" id="IPR000477">
    <property type="entry name" value="RT_dom"/>
</dbReference>
<feature type="non-terminal residue" evidence="3">
    <location>
        <position position="1"/>
    </location>
</feature>
<dbReference type="InterPro" id="IPR036397">
    <property type="entry name" value="RNaseH_sf"/>
</dbReference>
<dbReference type="GO" id="GO:0042575">
    <property type="term" value="C:DNA polymerase complex"/>
    <property type="evidence" value="ECO:0007669"/>
    <property type="project" value="UniProtKB-ARBA"/>
</dbReference>
<dbReference type="SUPFAM" id="SSF56672">
    <property type="entry name" value="DNA/RNA polymerases"/>
    <property type="match status" value="1"/>
</dbReference>
<comment type="caution">
    <text evidence="3">The sequence shown here is derived from an EMBL/GenBank/DDBJ whole genome shotgun (WGS) entry which is preliminary data.</text>
</comment>
<dbReference type="InterPro" id="IPR036691">
    <property type="entry name" value="Endo/exonu/phosph_ase_sf"/>
</dbReference>
<dbReference type="GO" id="GO:0003676">
    <property type="term" value="F:nucleic acid binding"/>
    <property type="evidence" value="ECO:0007669"/>
    <property type="project" value="InterPro"/>
</dbReference>
<dbReference type="Pfam" id="PF14529">
    <property type="entry name" value="Exo_endo_phos_2"/>
    <property type="match status" value="1"/>
</dbReference>
<keyword evidence="3" id="KW-0808">Transferase</keyword>
<dbReference type="Pfam" id="PF00078">
    <property type="entry name" value="RVT_1"/>
    <property type="match status" value="1"/>
</dbReference>
<keyword evidence="1" id="KW-0175">Coiled coil</keyword>
<dbReference type="InterPro" id="IPR043502">
    <property type="entry name" value="DNA/RNA_pol_sf"/>
</dbReference>
<dbReference type="GO" id="GO:0003964">
    <property type="term" value="F:RNA-directed DNA polymerase activity"/>
    <property type="evidence" value="ECO:0007669"/>
    <property type="project" value="UniProtKB-KW"/>
</dbReference>
<dbReference type="AlphaFoldDB" id="A0A4Y2P3N2"/>
<dbReference type="PROSITE" id="PS50878">
    <property type="entry name" value="RT_POL"/>
    <property type="match status" value="1"/>
</dbReference>
<dbReference type="InterPro" id="IPR005135">
    <property type="entry name" value="Endo/exonuclease/phosphatase"/>
</dbReference>
<evidence type="ECO:0000259" key="2">
    <source>
        <dbReference type="PROSITE" id="PS50878"/>
    </source>
</evidence>
<dbReference type="PANTHER" id="PTHR36688">
    <property type="entry name" value="ENDO/EXONUCLEASE/PHOSPHATASE DOMAIN-CONTAINING PROTEIN"/>
    <property type="match status" value="1"/>
</dbReference>
<dbReference type="OrthoDB" id="6437682at2759"/>
<proteinExistence type="predicted"/>
<dbReference type="PANTHER" id="PTHR36688:SF2">
    <property type="entry name" value="ENDONUCLEASE_EXONUCLEASE_PHOSPHATASE DOMAIN-CONTAINING PROTEIN"/>
    <property type="match status" value="1"/>
</dbReference>
<protein>
    <submittedName>
        <fullName evidence="3">RNA-directed DNA polymerase from mobile element jockey</fullName>
    </submittedName>
</protein>
<dbReference type="CDD" id="cd01650">
    <property type="entry name" value="RT_nLTR_like"/>
    <property type="match status" value="1"/>
</dbReference>
<evidence type="ECO:0000313" key="4">
    <source>
        <dbReference type="Proteomes" id="UP000499080"/>
    </source>
</evidence>
<dbReference type="Proteomes" id="UP000499080">
    <property type="component" value="Unassembled WGS sequence"/>
</dbReference>
<feature type="domain" description="Reverse transcriptase" evidence="2">
    <location>
        <begin position="627"/>
        <end position="897"/>
    </location>
</feature>
<feature type="non-terminal residue" evidence="3">
    <location>
        <position position="1249"/>
    </location>
</feature>
<name>A0A4Y2P3N2_ARAVE</name>
<keyword evidence="3" id="KW-0695">RNA-directed DNA polymerase</keyword>
<sequence length="1249" mass="140327">DNCLNPTKCFRCGEAHHALDPKCKFYILEKQIINLVRDEDISFFEARKRVASQPSYASSVGATPSSSGGLSPAKSQFEELNSAILKLTDQVSALLPLFHQVENLREVNQECIMRCAEIQSQLLNQVQENKQLKELTESQRSHIEFLQKQISLSDPSFQLHPVPSSELGLVSPPLWNLRGFFSKLHWLQLPPFSTATVLVLQETFLKNSSFVSLRNKKIFRVERSGSPGGGLVIAVSTDLPAQLVSFSLPSSEVEILGVKLWIGSISNSPVTVVNVYSPRGIFSDSWLDSLFSQLSPPFLILGDFNIHHPALGSLFTSADADMLLNWISINNMCILNMNKFTRFQGGQNPALLDLSICSADLFSHCQLEVSLDQFDSDHCPIFVSFSGFGDRTVKVRSYINWRQFSNKINDCLDNSLETQSIEALTLIFHSCSVSSSHRFSSTSRQHSPWWDAHCNYLKALKRRLLRRAKTYPDPSNWSAYKKMAARLRKYIKTRKRKFWERTCEETARSHNAFRIIKAMLSKDGTPCSSHLVLVSGVTLTSPVAQANAIATSILKKAPKQIIPMDFSCESSENIHSRSLNNPFTINELKVALSKMRNKSPGKDGITKKMISSLSHSNLFRVLGQFNELLSSAKVPESRRMSKIIPILKPGKNASEVHSYRPIALTSVLCKLFERMLLARLLKFYLQQKFFSPFQAGFLPYKGCDTLSAVLLHKILSARARKHLVYGISFDLKAAYDNVWHDGLMFKMLQSGVRGHVALWIFNFLLDRKAFVSWRGISSSMFNYNRGVPQGSVLSPLFFTVFMQDIFDILPDDVTCFLYADDIFLLISEPSIGEVKNKISFCIARLESWCQTWHMEIAPQKSSIINFSSRASPAGFHVPFGGTNIPWASSVRFLGIRFDDTISFRSHIDQIKRKALRKLNVIKAFASPRWGAGASNLLKICNACILQSLEYGAHAIGMTNKAGFSSLQTIHNQVIRFCFGLPRWTPIPILHKISREVNITLRFDKRFMSFFIKQCSTKDFSDVSSSVSEVNTVVSNYIFSRLPCGAKLINYFNLVKLDANKIIPTSLPVSWEDFSNFFIRTQDFDFQQKSLVPDVTKHQFSEFRSHLPSDMIILASDASKSTNATAIAAVNFSTKVIFKGSIHNINSVFTGEGLALALAISKFTCEFQDYMILTDSKSNLSALSNINFHSPKITLFLARVIAHALSICKSLQLVYTPAHVGIYENECADTIAKNALNSPCILDWISPEDA</sequence>
<dbReference type="Gene3D" id="3.60.10.10">
    <property type="entry name" value="Endonuclease/exonuclease/phosphatase"/>
    <property type="match status" value="1"/>
</dbReference>
<reference evidence="3 4" key="1">
    <citation type="journal article" date="2019" name="Sci. Rep.">
        <title>Orb-weaving spider Araneus ventricosus genome elucidates the spidroin gene catalogue.</title>
        <authorList>
            <person name="Kono N."/>
            <person name="Nakamura H."/>
            <person name="Ohtoshi R."/>
            <person name="Moran D.A.P."/>
            <person name="Shinohara A."/>
            <person name="Yoshida Y."/>
            <person name="Fujiwara M."/>
            <person name="Mori M."/>
            <person name="Tomita M."/>
            <person name="Arakawa K."/>
        </authorList>
    </citation>
    <scope>NUCLEOTIDE SEQUENCE [LARGE SCALE GENOMIC DNA]</scope>
</reference>
<dbReference type="InterPro" id="IPR052560">
    <property type="entry name" value="RdDP_mobile_element"/>
</dbReference>
<evidence type="ECO:0000313" key="3">
    <source>
        <dbReference type="EMBL" id="GBN45609.1"/>
    </source>
</evidence>
<dbReference type="Gene3D" id="3.30.420.10">
    <property type="entry name" value="Ribonuclease H-like superfamily/Ribonuclease H"/>
    <property type="match status" value="1"/>
</dbReference>
<dbReference type="CDD" id="cd09276">
    <property type="entry name" value="Rnase_HI_RT_non_LTR"/>
    <property type="match status" value="1"/>
</dbReference>
<dbReference type="SUPFAM" id="SSF56219">
    <property type="entry name" value="DNase I-like"/>
    <property type="match status" value="1"/>
</dbReference>
<keyword evidence="4" id="KW-1185">Reference proteome</keyword>
<gene>
    <name evidence="3" type="primary">jockeypol_114</name>
    <name evidence="3" type="ORF">AVEN_105837_1</name>
</gene>
<dbReference type="EMBL" id="BGPR01130865">
    <property type="protein sequence ID" value="GBN45609.1"/>
    <property type="molecule type" value="Genomic_DNA"/>
</dbReference>
<keyword evidence="3" id="KW-0548">Nucleotidyltransferase</keyword>
<feature type="coiled-coil region" evidence="1">
    <location>
        <begin position="115"/>
        <end position="149"/>
    </location>
</feature>
<dbReference type="InterPro" id="IPR012337">
    <property type="entry name" value="RNaseH-like_sf"/>
</dbReference>
<organism evidence="3 4">
    <name type="scientific">Araneus ventricosus</name>
    <name type="common">Orbweaver spider</name>
    <name type="synonym">Epeira ventricosa</name>
    <dbReference type="NCBI Taxonomy" id="182803"/>
    <lineage>
        <taxon>Eukaryota</taxon>
        <taxon>Metazoa</taxon>
        <taxon>Ecdysozoa</taxon>
        <taxon>Arthropoda</taxon>
        <taxon>Chelicerata</taxon>
        <taxon>Arachnida</taxon>
        <taxon>Araneae</taxon>
        <taxon>Araneomorphae</taxon>
        <taxon>Entelegynae</taxon>
        <taxon>Araneoidea</taxon>
        <taxon>Araneidae</taxon>
        <taxon>Araneus</taxon>
    </lineage>
</organism>
<dbReference type="SUPFAM" id="SSF53098">
    <property type="entry name" value="Ribonuclease H-like"/>
    <property type="match status" value="1"/>
</dbReference>
<accession>A0A4Y2P3N2</accession>
<evidence type="ECO:0000256" key="1">
    <source>
        <dbReference type="SAM" id="Coils"/>
    </source>
</evidence>